<dbReference type="EMBL" id="VSRR010015971">
    <property type="protein sequence ID" value="MPC58760.1"/>
    <property type="molecule type" value="Genomic_DNA"/>
</dbReference>
<evidence type="ECO:0000313" key="3">
    <source>
        <dbReference type="Proteomes" id="UP000324222"/>
    </source>
</evidence>
<evidence type="ECO:0000256" key="1">
    <source>
        <dbReference type="SAM" id="MobiDB-lite"/>
    </source>
</evidence>
<sequence length="67" mass="7623">MYPSRVEYRLNLPNPATVGHEAFRITENSGVHVVYKGEHPYILKKRVTPKEASRPHGLVPQRVKVSS</sequence>
<comment type="caution">
    <text evidence="2">The sequence shown here is derived from an EMBL/GenBank/DDBJ whole genome shotgun (WGS) entry which is preliminary data.</text>
</comment>
<proteinExistence type="predicted"/>
<organism evidence="2 3">
    <name type="scientific">Portunus trituberculatus</name>
    <name type="common">Swimming crab</name>
    <name type="synonym">Neptunus trituberculatus</name>
    <dbReference type="NCBI Taxonomy" id="210409"/>
    <lineage>
        <taxon>Eukaryota</taxon>
        <taxon>Metazoa</taxon>
        <taxon>Ecdysozoa</taxon>
        <taxon>Arthropoda</taxon>
        <taxon>Crustacea</taxon>
        <taxon>Multicrustacea</taxon>
        <taxon>Malacostraca</taxon>
        <taxon>Eumalacostraca</taxon>
        <taxon>Eucarida</taxon>
        <taxon>Decapoda</taxon>
        <taxon>Pleocyemata</taxon>
        <taxon>Brachyura</taxon>
        <taxon>Eubrachyura</taxon>
        <taxon>Portunoidea</taxon>
        <taxon>Portunidae</taxon>
        <taxon>Portuninae</taxon>
        <taxon>Portunus</taxon>
    </lineage>
</organism>
<name>A0A5B7GEK8_PORTR</name>
<dbReference type="Proteomes" id="UP000324222">
    <property type="component" value="Unassembled WGS sequence"/>
</dbReference>
<dbReference type="AlphaFoldDB" id="A0A5B7GEK8"/>
<protein>
    <submittedName>
        <fullName evidence="2">Uncharacterized protein</fullName>
    </submittedName>
</protein>
<feature type="region of interest" description="Disordered" evidence="1">
    <location>
        <begin position="48"/>
        <end position="67"/>
    </location>
</feature>
<keyword evidence="3" id="KW-1185">Reference proteome</keyword>
<accession>A0A5B7GEK8</accession>
<evidence type="ECO:0000313" key="2">
    <source>
        <dbReference type="EMBL" id="MPC58760.1"/>
    </source>
</evidence>
<reference evidence="2 3" key="1">
    <citation type="submission" date="2019-05" db="EMBL/GenBank/DDBJ databases">
        <title>Another draft genome of Portunus trituberculatus and its Hox gene families provides insights of decapod evolution.</title>
        <authorList>
            <person name="Jeong J.-H."/>
            <person name="Song I."/>
            <person name="Kim S."/>
            <person name="Choi T."/>
            <person name="Kim D."/>
            <person name="Ryu S."/>
            <person name="Kim W."/>
        </authorList>
    </citation>
    <scope>NUCLEOTIDE SEQUENCE [LARGE SCALE GENOMIC DNA]</scope>
    <source>
        <tissue evidence="2">Muscle</tissue>
    </source>
</reference>
<gene>
    <name evidence="2" type="ORF">E2C01_052769</name>
</gene>